<dbReference type="Gene3D" id="3.30.1540.10">
    <property type="entry name" value="formyl-coa transferase, domain 3"/>
    <property type="match status" value="1"/>
</dbReference>
<evidence type="ECO:0000256" key="2">
    <source>
        <dbReference type="SAM" id="MobiDB-lite"/>
    </source>
</evidence>
<dbReference type="PANTHER" id="PTHR48207:SF3">
    <property type="entry name" value="SUCCINATE--HYDROXYMETHYLGLUTARATE COA-TRANSFERASE"/>
    <property type="match status" value="1"/>
</dbReference>
<dbReference type="AlphaFoldDB" id="A0AAC9HPY4"/>
<dbReference type="Proteomes" id="UP000095210">
    <property type="component" value="Chromosome"/>
</dbReference>
<evidence type="ECO:0000256" key="1">
    <source>
        <dbReference type="ARBA" id="ARBA00022679"/>
    </source>
</evidence>
<dbReference type="GO" id="GO:0008410">
    <property type="term" value="F:CoA-transferase activity"/>
    <property type="evidence" value="ECO:0007669"/>
    <property type="project" value="TreeGrafter"/>
</dbReference>
<dbReference type="SUPFAM" id="SSF89796">
    <property type="entry name" value="CoA-transferase family III (CaiB/BaiF)"/>
    <property type="match status" value="1"/>
</dbReference>
<dbReference type="Pfam" id="PF02515">
    <property type="entry name" value="CoA_transf_3"/>
    <property type="match status" value="1"/>
</dbReference>
<evidence type="ECO:0000313" key="4">
    <source>
        <dbReference type="Proteomes" id="UP000095210"/>
    </source>
</evidence>
<gene>
    <name evidence="3" type="ORF">TL08_12915</name>
</gene>
<dbReference type="InterPro" id="IPR003673">
    <property type="entry name" value="CoA-Trfase_fam_III"/>
</dbReference>
<dbReference type="KEGG" id="ahm:TL08_12915"/>
<reference evidence="4" key="1">
    <citation type="submission" date="2016-03" db="EMBL/GenBank/DDBJ databases">
        <title>Complete genome sequence of the type strain Actinoalloteichus hymeniacidonis DSM 45092.</title>
        <authorList>
            <person name="Schaffert L."/>
            <person name="Albersmeier A."/>
            <person name="Winkler A."/>
            <person name="Kalinowski J."/>
            <person name="Zotchev S."/>
            <person name="Ruckert C."/>
        </authorList>
    </citation>
    <scope>NUCLEOTIDE SEQUENCE [LARGE SCALE GENOMIC DNA]</scope>
    <source>
        <strain evidence="4">HPA177(T) (DSM 45092(T))</strain>
    </source>
</reference>
<feature type="region of interest" description="Disordered" evidence="2">
    <location>
        <begin position="1"/>
        <end position="35"/>
    </location>
</feature>
<dbReference type="RefSeq" id="WP_236750771.1">
    <property type="nucleotide sequence ID" value="NZ_CP014859.1"/>
</dbReference>
<dbReference type="InterPro" id="IPR044855">
    <property type="entry name" value="CoA-Trfase_III_dom3_sf"/>
</dbReference>
<accession>A0AAC9HPY4</accession>
<dbReference type="InterPro" id="IPR050483">
    <property type="entry name" value="CoA-transferase_III_domain"/>
</dbReference>
<evidence type="ECO:0000313" key="3">
    <source>
        <dbReference type="EMBL" id="AOS63397.1"/>
    </source>
</evidence>
<dbReference type="PANTHER" id="PTHR48207">
    <property type="entry name" value="SUCCINATE--HYDROXYMETHYLGLUTARATE COA-TRANSFERASE"/>
    <property type="match status" value="1"/>
</dbReference>
<organism evidence="3 4">
    <name type="scientific">Actinoalloteichus hymeniacidonis</name>
    <dbReference type="NCBI Taxonomy" id="340345"/>
    <lineage>
        <taxon>Bacteria</taxon>
        <taxon>Bacillati</taxon>
        <taxon>Actinomycetota</taxon>
        <taxon>Actinomycetes</taxon>
        <taxon>Pseudonocardiales</taxon>
        <taxon>Pseudonocardiaceae</taxon>
        <taxon>Actinoalloteichus</taxon>
    </lineage>
</organism>
<proteinExistence type="predicted"/>
<keyword evidence="4" id="KW-1185">Reference proteome</keyword>
<sequence length="427" mass="45538">MTDEPTDLPRAGTDDAAADTAARHPGTDGHPATEPGALAGIRVLDLSRFIAGPLCAQILGDMGAEVIKLERPGGEDARKHAPFHRGESVYTMVYNRNKRGITLDTRHPDALGLLEDLVRHSDVVVENYRPGTMEKMGLSYDRLRELRPDITLVSISGFGQTGPDRQRALFDAVAQAASGLMSLTGSPEGEPTLTGTYVADYVAGFHGAMGALLALLHRERTGEGQHVDVGSLDALFAMLGTRPSAYAMLGEQPRRNGSRDLLTAPASVFPATDGFVYIHAGTDPLFPRLCAVMDRGDLAEDPRFADVPGRMRHVAELEAAVAQWTRPRTCPEIAAALTEAGVPFGKVADLDEVLASPQLAARDMIVDVEHPTLGPLTLPGIPIKLSASPGSIRKAPPTVGEDNETVYRDLLGLSADRLARLRADGAI</sequence>
<dbReference type="InterPro" id="IPR023606">
    <property type="entry name" value="CoA-Trfase_III_dom_1_sf"/>
</dbReference>
<protein>
    <submittedName>
        <fullName evidence="3">Acyl-CoA transferase/carnitine dehydratase</fullName>
    </submittedName>
</protein>
<dbReference type="EMBL" id="CP014859">
    <property type="protein sequence ID" value="AOS63397.1"/>
    <property type="molecule type" value="Genomic_DNA"/>
</dbReference>
<keyword evidence="1 3" id="KW-0808">Transferase</keyword>
<name>A0AAC9HPY4_9PSEU</name>
<dbReference type="Gene3D" id="3.40.50.10540">
    <property type="entry name" value="Crotonobetainyl-coa:carnitine coa-transferase, domain 1"/>
    <property type="match status" value="1"/>
</dbReference>